<keyword evidence="7" id="KW-1185">Reference proteome</keyword>
<feature type="compositionally biased region" description="Low complexity" evidence="4">
    <location>
        <begin position="328"/>
        <end position="339"/>
    </location>
</feature>
<keyword evidence="3" id="KW-0175">Coiled coil</keyword>
<accession>A0AAN6NUD8</accession>
<protein>
    <recommendedName>
        <fullName evidence="5">PCI domain-containing protein</fullName>
    </recommendedName>
</protein>
<dbReference type="Pfam" id="PF01399">
    <property type="entry name" value="PCI"/>
    <property type="match status" value="1"/>
</dbReference>
<dbReference type="PROSITE" id="PS50250">
    <property type="entry name" value="PCI"/>
    <property type="match status" value="1"/>
</dbReference>
<dbReference type="PANTHER" id="PTHR15350">
    <property type="entry name" value="COP9 SIGNALOSOME COMPLEX SUBUNIT 7/DENDRITIC CELL PROTEIN GA17"/>
    <property type="match status" value="1"/>
</dbReference>
<comment type="caution">
    <text evidence="6">The sequence shown here is derived from an EMBL/GenBank/DDBJ whole genome shotgun (WGS) entry which is preliminary data.</text>
</comment>
<proteinExistence type="inferred from homology"/>
<evidence type="ECO:0000256" key="2">
    <source>
        <dbReference type="ARBA" id="ARBA00022790"/>
    </source>
</evidence>
<comment type="similarity">
    <text evidence="1">Belongs to the CSN7/EIF3M family. CSN7 subfamily.</text>
</comment>
<feature type="coiled-coil region" evidence="3">
    <location>
        <begin position="202"/>
        <end position="236"/>
    </location>
</feature>
<dbReference type="AlphaFoldDB" id="A0AAN6NUD8"/>
<feature type="compositionally biased region" description="Gly residues" evidence="4">
    <location>
        <begin position="376"/>
        <end position="391"/>
    </location>
</feature>
<feature type="compositionally biased region" description="Acidic residues" evidence="4">
    <location>
        <begin position="395"/>
        <end position="415"/>
    </location>
</feature>
<sequence>MEQAKALNALEPFIALSKSATSPRAAADLVTRATSAANTFIFTELLQTPQIQSLANSDEFSSYLTLLQVFSHGTYGDYIANASALPVLNDEQKLKLRQLSLLTLVTNDGNSISSPPDDDAMQQEQEQVQVQPNLSYASLIRHLELSSARELEELVISAIYAGLIEGQLDPANEMVQINSVAALRDVPARGVGGLLSSLQGWAGRCEATLQELEATMANLREEADRRASEEQEWNNKMSQLLEDEQKGAVPSSSSSSSLPRFSNKRGGGGGGAGAGAGPGGSFRGGGYSRGDYSRGGGSSQGYRPSQRGNYQQQQNQSRQQQNHHLHHQSNQSGTNSLLTSGGGSYLSFREGPSAVSPSPAAGLMGSSASYATLGGTETGSGSGSAGPLGKRGSGDMDDSEGDIDDDTMDLDDEGDDSKRGSKRKLAA</sequence>
<organism evidence="6 7">
    <name type="scientific">Pseudoneurospora amorphoporcata</name>
    <dbReference type="NCBI Taxonomy" id="241081"/>
    <lineage>
        <taxon>Eukaryota</taxon>
        <taxon>Fungi</taxon>
        <taxon>Dikarya</taxon>
        <taxon>Ascomycota</taxon>
        <taxon>Pezizomycotina</taxon>
        <taxon>Sordariomycetes</taxon>
        <taxon>Sordariomycetidae</taxon>
        <taxon>Sordariales</taxon>
        <taxon>Sordariaceae</taxon>
        <taxon>Pseudoneurospora</taxon>
    </lineage>
</organism>
<keyword evidence="2" id="KW-0736">Signalosome</keyword>
<evidence type="ECO:0000256" key="4">
    <source>
        <dbReference type="SAM" id="MobiDB-lite"/>
    </source>
</evidence>
<dbReference type="InterPro" id="IPR000717">
    <property type="entry name" value="PCI_dom"/>
</dbReference>
<dbReference type="Pfam" id="PF22061">
    <property type="entry name" value="CSN7_HB_subdom"/>
    <property type="match status" value="1"/>
</dbReference>
<dbReference type="EMBL" id="MU859180">
    <property type="protein sequence ID" value="KAK3950348.1"/>
    <property type="molecule type" value="Genomic_DNA"/>
</dbReference>
<evidence type="ECO:0000313" key="7">
    <source>
        <dbReference type="Proteomes" id="UP001303222"/>
    </source>
</evidence>
<evidence type="ECO:0000259" key="5">
    <source>
        <dbReference type="PROSITE" id="PS50250"/>
    </source>
</evidence>
<evidence type="ECO:0000313" key="6">
    <source>
        <dbReference type="EMBL" id="KAK3950348.1"/>
    </source>
</evidence>
<reference evidence="6" key="2">
    <citation type="submission" date="2023-06" db="EMBL/GenBank/DDBJ databases">
        <authorList>
            <consortium name="Lawrence Berkeley National Laboratory"/>
            <person name="Mondo S.J."/>
            <person name="Hensen N."/>
            <person name="Bonometti L."/>
            <person name="Westerberg I."/>
            <person name="Brannstrom I.O."/>
            <person name="Guillou S."/>
            <person name="Cros-Aarteil S."/>
            <person name="Calhoun S."/>
            <person name="Haridas S."/>
            <person name="Kuo A."/>
            <person name="Pangilinan J."/>
            <person name="Riley R."/>
            <person name="Labutti K."/>
            <person name="Andreopoulos B."/>
            <person name="Lipzen A."/>
            <person name="Chen C."/>
            <person name="Yanf M."/>
            <person name="Daum C."/>
            <person name="Ng V."/>
            <person name="Clum A."/>
            <person name="Steindorff A."/>
            <person name="Ohm R."/>
            <person name="Martin F."/>
            <person name="Silar P."/>
            <person name="Natvig D."/>
            <person name="Lalanne C."/>
            <person name="Gautier V."/>
            <person name="Ament-Velasquez S.L."/>
            <person name="Kruys A."/>
            <person name="Hutchinson M.I."/>
            <person name="Powell A.J."/>
            <person name="Barry K."/>
            <person name="Miller A.N."/>
            <person name="Grigoriev I.V."/>
            <person name="Debuchy R."/>
            <person name="Gladieux P."/>
            <person name="Thoren M.H."/>
            <person name="Johannesson H."/>
        </authorList>
    </citation>
    <scope>NUCLEOTIDE SEQUENCE</scope>
    <source>
        <strain evidence="6">CBS 626.80</strain>
    </source>
</reference>
<name>A0AAN6NUD8_9PEZI</name>
<evidence type="ECO:0000256" key="3">
    <source>
        <dbReference type="SAM" id="Coils"/>
    </source>
</evidence>
<reference evidence="6" key="1">
    <citation type="journal article" date="2023" name="Mol. Phylogenet. Evol.">
        <title>Genome-scale phylogeny and comparative genomics of the fungal order Sordariales.</title>
        <authorList>
            <person name="Hensen N."/>
            <person name="Bonometti L."/>
            <person name="Westerberg I."/>
            <person name="Brannstrom I.O."/>
            <person name="Guillou S."/>
            <person name="Cros-Aarteil S."/>
            <person name="Calhoun S."/>
            <person name="Haridas S."/>
            <person name="Kuo A."/>
            <person name="Mondo S."/>
            <person name="Pangilinan J."/>
            <person name="Riley R."/>
            <person name="LaButti K."/>
            <person name="Andreopoulos B."/>
            <person name="Lipzen A."/>
            <person name="Chen C."/>
            <person name="Yan M."/>
            <person name="Daum C."/>
            <person name="Ng V."/>
            <person name="Clum A."/>
            <person name="Steindorff A."/>
            <person name="Ohm R.A."/>
            <person name="Martin F."/>
            <person name="Silar P."/>
            <person name="Natvig D.O."/>
            <person name="Lalanne C."/>
            <person name="Gautier V."/>
            <person name="Ament-Velasquez S.L."/>
            <person name="Kruys A."/>
            <person name="Hutchinson M.I."/>
            <person name="Powell A.J."/>
            <person name="Barry K."/>
            <person name="Miller A.N."/>
            <person name="Grigoriev I.V."/>
            <person name="Debuchy R."/>
            <person name="Gladieux P."/>
            <person name="Hiltunen Thoren M."/>
            <person name="Johannesson H."/>
        </authorList>
    </citation>
    <scope>NUCLEOTIDE SEQUENCE</scope>
    <source>
        <strain evidence="6">CBS 626.80</strain>
    </source>
</reference>
<feature type="domain" description="PCI" evidence="5">
    <location>
        <begin position="2"/>
        <end position="182"/>
    </location>
</feature>
<feature type="compositionally biased region" description="Gly residues" evidence="4">
    <location>
        <begin position="265"/>
        <end position="299"/>
    </location>
</feature>
<dbReference type="Proteomes" id="UP001303222">
    <property type="component" value="Unassembled WGS sequence"/>
</dbReference>
<feature type="compositionally biased region" description="Low complexity" evidence="4">
    <location>
        <begin position="300"/>
        <end position="320"/>
    </location>
</feature>
<dbReference type="GO" id="GO:0008180">
    <property type="term" value="C:COP9 signalosome"/>
    <property type="evidence" value="ECO:0007669"/>
    <property type="project" value="UniProtKB-KW"/>
</dbReference>
<gene>
    <name evidence="6" type="ORF">QBC32DRAFT_241682</name>
</gene>
<feature type="region of interest" description="Disordered" evidence="4">
    <location>
        <begin position="241"/>
        <end position="427"/>
    </location>
</feature>
<evidence type="ECO:0000256" key="1">
    <source>
        <dbReference type="ARBA" id="ARBA00008482"/>
    </source>
</evidence>
<dbReference type="InterPro" id="IPR045237">
    <property type="entry name" value="COPS7/eIF3m"/>
</dbReference>
<dbReference type="PANTHER" id="PTHR15350:SF5">
    <property type="entry name" value="COP9 SIGNALOSOME COMPLEX SUBUNIT 7"/>
    <property type="match status" value="1"/>
</dbReference>